<dbReference type="InterPro" id="IPR007887">
    <property type="entry name" value="MecA_N"/>
</dbReference>
<dbReference type="Pfam" id="PF00905">
    <property type="entry name" value="Transpeptidase"/>
    <property type="match status" value="1"/>
</dbReference>
<dbReference type="InterPro" id="IPR050515">
    <property type="entry name" value="Beta-lactam/transpept"/>
</dbReference>
<dbReference type="STRING" id="889306.KP78_06400"/>
<reference evidence="7 8" key="1">
    <citation type="submission" date="2015-01" db="EMBL/GenBank/DDBJ databases">
        <title>Genome sequencing of Jeotgalibacillus soli.</title>
        <authorList>
            <person name="Goh K.M."/>
            <person name="Chan K.-G."/>
            <person name="Yaakop A.S."/>
            <person name="Ee R."/>
            <person name="Gan H.M."/>
            <person name="Chan C.S."/>
        </authorList>
    </citation>
    <scope>NUCLEOTIDE SEQUENCE [LARGE SCALE GENOMIC DNA]</scope>
    <source>
        <strain evidence="7 8">P9</strain>
    </source>
</reference>
<gene>
    <name evidence="7" type="ORF">KP78_06400</name>
</gene>
<dbReference type="GO" id="GO:0046677">
    <property type="term" value="P:response to antibiotic"/>
    <property type="evidence" value="ECO:0007669"/>
    <property type="project" value="InterPro"/>
</dbReference>
<dbReference type="GO" id="GO:0008658">
    <property type="term" value="F:penicillin binding"/>
    <property type="evidence" value="ECO:0007669"/>
    <property type="project" value="InterPro"/>
</dbReference>
<dbReference type="PANTHER" id="PTHR30627:SF25">
    <property type="entry name" value="PENICILLIN-BINDING PROTEIN 3"/>
    <property type="match status" value="1"/>
</dbReference>
<dbReference type="AlphaFoldDB" id="A0A0C2S9K3"/>
<evidence type="ECO:0000256" key="3">
    <source>
        <dbReference type="ARBA" id="ARBA00023136"/>
    </source>
</evidence>
<dbReference type="PATRIC" id="fig|889306.3.peg.638"/>
<feature type="domain" description="NTF2-like N-terminal transpeptidase" evidence="6">
    <location>
        <begin position="26"/>
        <end position="150"/>
    </location>
</feature>
<dbReference type="SUPFAM" id="SSF56601">
    <property type="entry name" value="beta-lactamase/transpeptidase-like"/>
    <property type="match status" value="1"/>
</dbReference>
<feature type="domain" description="Penicillin-binding protein transpeptidase" evidence="4">
    <location>
        <begin position="357"/>
        <end position="659"/>
    </location>
</feature>
<dbReference type="InterPro" id="IPR001460">
    <property type="entry name" value="PCN-bd_Tpept"/>
</dbReference>
<feature type="domain" description="Penicillin-binding protein dimerisation" evidence="5">
    <location>
        <begin position="157"/>
        <end position="318"/>
    </location>
</feature>
<organism evidence="7 8">
    <name type="scientific">Jeotgalibacillus soli</name>
    <dbReference type="NCBI Taxonomy" id="889306"/>
    <lineage>
        <taxon>Bacteria</taxon>
        <taxon>Bacillati</taxon>
        <taxon>Bacillota</taxon>
        <taxon>Bacilli</taxon>
        <taxon>Bacillales</taxon>
        <taxon>Caryophanaceae</taxon>
        <taxon>Jeotgalibacillus</taxon>
    </lineage>
</organism>
<dbReference type="Proteomes" id="UP000031938">
    <property type="component" value="Unassembled WGS sequence"/>
</dbReference>
<dbReference type="PROSITE" id="PS51257">
    <property type="entry name" value="PROKAR_LIPOPROTEIN"/>
    <property type="match status" value="1"/>
</dbReference>
<dbReference type="InterPro" id="IPR036138">
    <property type="entry name" value="PBP_dimer_sf"/>
</dbReference>
<dbReference type="Pfam" id="PF03717">
    <property type="entry name" value="PBP_dimer"/>
    <property type="match status" value="1"/>
</dbReference>
<dbReference type="InterPro" id="IPR005311">
    <property type="entry name" value="PBP_dimer"/>
</dbReference>
<dbReference type="GO" id="GO:0071972">
    <property type="term" value="F:peptidoglycan L,D-transpeptidase activity"/>
    <property type="evidence" value="ECO:0007669"/>
    <property type="project" value="TreeGrafter"/>
</dbReference>
<accession>A0A0C2S9K3</accession>
<evidence type="ECO:0000256" key="1">
    <source>
        <dbReference type="ARBA" id="ARBA00004370"/>
    </source>
</evidence>
<evidence type="ECO:0000259" key="6">
    <source>
        <dbReference type="Pfam" id="PF05223"/>
    </source>
</evidence>
<dbReference type="RefSeq" id="WP_041086225.1">
    <property type="nucleotide sequence ID" value="NZ_JXRP01000008.1"/>
</dbReference>
<dbReference type="Pfam" id="PF05223">
    <property type="entry name" value="MecA_N"/>
    <property type="match status" value="1"/>
</dbReference>
<keyword evidence="8" id="KW-1185">Reference proteome</keyword>
<evidence type="ECO:0000259" key="5">
    <source>
        <dbReference type="Pfam" id="PF03717"/>
    </source>
</evidence>
<dbReference type="PANTHER" id="PTHR30627">
    <property type="entry name" value="PEPTIDOGLYCAN D,D-TRANSPEPTIDASE"/>
    <property type="match status" value="1"/>
</dbReference>
<evidence type="ECO:0000256" key="2">
    <source>
        <dbReference type="ARBA" id="ARBA00007171"/>
    </source>
</evidence>
<dbReference type="SUPFAM" id="SSF56519">
    <property type="entry name" value="Penicillin binding protein dimerisation domain"/>
    <property type="match status" value="1"/>
</dbReference>
<dbReference type="InterPro" id="IPR012338">
    <property type="entry name" value="Beta-lactam/transpept-like"/>
</dbReference>
<sequence>MKKWLTGIFIIAAALTVTGCQEKVMPDDRLADYIALWNEKDFSVMYEDFVSSETKEIFGVEDYVDRVEKLYTDLEIQNVEVTFDSPEGDETEWSQEEPAMFPIHVKMETLAGPVEFDKEVSLVYEERGEQENWFVDWAPSFIFPDLAKEDAIRVTTTPSVRGEVLDRNEKGLAINGTGFEVGAIPGELTNEAKAALAEQLTLTVEYIDSQLNQAWVQPDLFVPLKQLASSQNELVNRVTELPGVQFQQAEMREYPYGEALSHLTGYIGPINAEELEEHEGHGYTASDYIGKRGLEQLLEERLRGSSGARIFIEKAGEGAETITVAETAPVNGETITLTIDADLQQMAYNAMKGQPGTSAAVDPKTGETLVLTSSPGFDPNEWTLGISAERREELSNNPNAPTLNRFAAAYAPGSTQKTLTAAIGLKAGTLDPNEGYTINGLTWQKDDSWGDFQVTRVHEAANPINLNKGLVFSDNIYFAQTALEMGSVTLINGLKETGYEEEMPYSYPLTMSQISNDGSISSEGQLVDTSYGQGEMLTNILHLATMYEIVLNDGTMIKPTLFADEATGEVWKEGLLSAEHAAILRNDLREVVTVGFAHPANIESIAIAGKTGTAELKGAGEDQGKENGFFVAYNQDNPAFIMAMMIEGVEDIGGSTYVSELVTEVFVNNQEREQP</sequence>
<dbReference type="OrthoDB" id="9770103at2"/>
<comment type="subcellular location">
    <subcellularLocation>
        <location evidence="1">Membrane</location>
    </subcellularLocation>
</comment>
<dbReference type="Gene3D" id="3.90.1310.10">
    <property type="entry name" value="Penicillin-binding protein 2a (Domain 2)"/>
    <property type="match status" value="1"/>
</dbReference>
<dbReference type="Gene3D" id="3.10.450.100">
    <property type="entry name" value="NTF2-like, domain 1"/>
    <property type="match status" value="1"/>
</dbReference>
<keyword evidence="3" id="KW-0472">Membrane</keyword>
<dbReference type="EMBL" id="JXRP01000008">
    <property type="protein sequence ID" value="KIL50639.1"/>
    <property type="molecule type" value="Genomic_DNA"/>
</dbReference>
<dbReference type="Gene3D" id="3.40.710.10">
    <property type="entry name" value="DD-peptidase/beta-lactamase superfamily"/>
    <property type="match status" value="1"/>
</dbReference>
<evidence type="ECO:0000313" key="8">
    <source>
        <dbReference type="Proteomes" id="UP000031938"/>
    </source>
</evidence>
<dbReference type="GO" id="GO:0005886">
    <property type="term" value="C:plasma membrane"/>
    <property type="evidence" value="ECO:0007669"/>
    <property type="project" value="TreeGrafter"/>
</dbReference>
<name>A0A0C2S9K3_9BACL</name>
<comment type="caution">
    <text evidence="7">The sequence shown here is derived from an EMBL/GenBank/DDBJ whole genome shotgun (WGS) entry which is preliminary data.</text>
</comment>
<evidence type="ECO:0000313" key="7">
    <source>
        <dbReference type="EMBL" id="KIL50639.1"/>
    </source>
</evidence>
<evidence type="ECO:0008006" key="9">
    <source>
        <dbReference type="Google" id="ProtNLM"/>
    </source>
</evidence>
<dbReference type="InterPro" id="IPR032710">
    <property type="entry name" value="NTF2-like_dom_sf"/>
</dbReference>
<dbReference type="Gene3D" id="3.30.1390.30">
    <property type="entry name" value="Penicillin-binding protein 2a, domain 3"/>
    <property type="match status" value="1"/>
</dbReference>
<dbReference type="SUPFAM" id="SSF54427">
    <property type="entry name" value="NTF2-like"/>
    <property type="match status" value="1"/>
</dbReference>
<comment type="similarity">
    <text evidence="2">Belongs to the transpeptidase family.</text>
</comment>
<protein>
    <recommendedName>
        <fullName evidence="9">Peptidoglycan glycosyltransferase</fullName>
    </recommendedName>
</protein>
<evidence type="ECO:0000259" key="4">
    <source>
        <dbReference type="Pfam" id="PF00905"/>
    </source>
</evidence>
<proteinExistence type="inferred from homology"/>
<dbReference type="GO" id="GO:0071555">
    <property type="term" value="P:cell wall organization"/>
    <property type="evidence" value="ECO:0007669"/>
    <property type="project" value="TreeGrafter"/>
</dbReference>